<name>A0AAF0F049_9BASI</name>
<feature type="domain" description="CNH" evidence="5">
    <location>
        <begin position="762"/>
        <end position="1067"/>
    </location>
</feature>
<dbReference type="InterPro" id="IPR000219">
    <property type="entry name" value="DH_dom"/>
</dbReference>
<dbReference type="InterPro" id="IPR035899">
    <property type="entry name" value="DBL_dom_sf"/>
</dbReference>
<dbReference type="PROSITE" id="PS50010">
    <property type="entry name" value="DH_2"/>
    <property type="match status" value="1"/>
</dbReference>
<dbReference type="EMBL" id="CP119958">
    <property type="protein sequence ID" value="WFD37982.1"/>
    <property type="molecule type" value="Genomic_DNA"/>
</dbReference>
<dbReference type="Gene3D" id="2.30.29.30">
    <property type="entry name" value="Pleckstrin-homology domain (PH domain)/Phosphotyrosine-binding domain (PTB)"/>
    <property type="match status" value="1"/>
</dbReference>
<dbReference type="SUPFAM" id="SSF48065">
    <property type="entry name" value="DBL homology domain (DH-domain)"/>
    <property type="match status" value="1"/>
</dbReference>
<dbReference type="CDD" id="cd00160">
    <property type="entry name" value="RhoGEF"/>
    <property type="match status" value="1"/>
</dbReference>
<evidence type="ECO:0000259" key="4">
    <source>
        <dbReference type="PROSITE" id="PS50010"/>
    </source>
</evidence>
<accession>A0AAF0F049</accession>
<dbReference type="InterPro" id="IPR001849">
    <property type="entry name" value="PH_domain"/>
</dbReference>
<dbReference type="InterPro" id="IPR011993">
    <property type="entry name" value="PH-like_dom_sf"/>
</dbReference>
<dbReference type="SUPFAM" id="SSF50729">
    <property type="entry name" value="PH domain-like"/>
    <property type="match status" value="1"/>
</dbReference>
<feature type="region of interest" description="Disordered" evidence="2">
    <location>
        <begin position="1"/>
        <end position="81"/>
    </location>
</feature>
<dbReference type="GeneID" id="85224579"/>
<dbReference type="PROSITE" id="PS50003">
    <property type="entry name" value="PH_DOMAIN"/>
    <property type="match status" value="1"/>
</dbReference>
<dbReference type="Pfam" id="PF00780">
    <property type="entry name" value="CNH"/>
    <property type="match status" value="1"/>
</dbReference>
<sequence length="1098" mass="122287">MDRRHSYASLASTSGTRRRPLPPTPRGPRVPTRLPSAPSPAPSIPAPNAPPSYASVHTPSADAKPRRHSGKPLAWPPEKHESLEHDMLPVYTPRPQSVSVEKKAPVELPPEEVHDITAELLRGTTVDMACLSQIAQLLLCILERKPLIKGSIIYPLSFTGRMAIQAITDILGQYAHTSAQFGAEIPEANAHYMAMSIARSLKTQLFIHEADWEDHPLSAGVDEVYMFFSDCANNDKVDGAAANAREIHGTLFERRSLDAVGLSAQAAAACVSTQTHDLPTGVFAPMTRCYSPTCALNTSPRFTCYVPSCPRAGRAWNASDLDVADAVDDDDVGDVGAKAWVELVPPELVQSLPRKEVERQNALHEMVQKEESFLRDLQLIDTFVHRLRALADSSGVGMARAAPLSGAALETFIEVVFGNYLELTTHIAAFVDRLCEREREEHPMVQTIGDLCVNAALEWGSAYATYVQHYPVALYTLKREIATNARMAKFADDCRRDPQAHRHPLDNFLFRPPARLQRYHLHLESILKYTDPMSPDQEQILLATEIIDEQCKVAQAGVEAAEQRLQVQELAGVLEAKRPDIFVPLNLHLPDRKLVHQGTVYRRPDGFEFEWTEMTAMLFDNYFVLAKRKRPVDAPPDATIEPSKMRLVYSKPPIPVALLDWSGFHDPSLSRGHLNRRLMPGDMTDMFPFSVRHRASREAFTLYVATAQQRAEWHQSLTAVERMVAAHDAKHAVIRRTPLSGDTFAAGALQPDGLPRDVPNVHPEVTCAAPFRLEDHTQMLAVGTSDGVWIGLYGQVHSFHKVLHLRGVTQCTVLERFGHFLVLADKSLIAYDLQALVPSKATPLSFAPQKLSGNRDVLFFATGYVGGRELLVYAKKKTSETSIRVLEPIEAGPDSDGRRFLSRRPSETFSRFREYKKFYVGYEATGVQFLQTAIAVYTHRGFQTYSLETEALELLPTAKSATRDDTRAWSLLKQLEGQRPLGIFHLPDQHYLLCFERCACYTDAAGRLVRTDAAFEWQGRPLRIACTADTILAFSSTFVEVHRLTGELLQVIPGSDIRLLSRPDNAQLSARPVLMVEQVPSAALHAQVQLVSELRRAD</sequence>
<protein>
    <submittedName>
        <fullName evidence="6">Rho guanine nucleotide exchange factor</fullName>
    </submittedName>
</protein>
<evidence type="ECO:0000313" key="6">
    <source>
        <dbReference type="EMBL" id="WFD37982.1"/>
    </source>
</evidence>
<evidence type="ECO:0000256" key="2">
    <source>
        <dbReference type="SAM" id="MobiDB-lite"/>
    </source>
</evidence>
<dbReference type="SMART" id="SM00325">
    <property type="entry name" value="RhoGEF"/>
    <property type="match status" value="1"/>
</dbReference>
<reference evidence="6" key="1">
    <citation type="submission" date="2023-03" db="EMBL/GenBank/DDBJ databases">
        <title>Mating type loci evolution in Malassezia.</title>
        <authorList>
            <person name="Coelho M.A."/>
        </authorList>
    </citation>
    <scope>NUCLEOTIDE SEQUENCE</scope>
    <source>
        <strain evidence="6">CBS 9431</strain>
    </source>
</reference>
<dbReference type="InterPro" id="IPR001180">
    <property type="entry name" value="CNH_dom"/>
</dbReference>
<organism evidence="6 7">
    <name type="scientific">Malassezia japonica</name>
    <dbReference type="NCBI Taxonomy" id="223818"/>
    <lineage>
        <taxon>Eukaryota</taxon>
        <taxon>Fungi</taxon>
        <taxon>Dikarya</taxon>
        <taxon>Basidiomycota</taxon>
        <taxon>Ustilaginomycotina</taxon>
        <taxon>Malasseziomycetes</taxon>
        <taxon>Malasseziales</taxon>
        <taxon>Malasseziaceae</taxon>
        <taxon>Malassezia</taxon>
    </lineage>
</organism>
<evidence type="ECO:0000259" key="3">
    <source>
        <dbReference type="PROSITE" id="PS50003"/>
    </source>
</evidence>
<keyword evidence="1" id="KW-0344">Guanine-nucleotide releasing factor</keyword>
<dbReference type="AlphaFoldDB" id="A0AAF0F049"/>
<dbReference type="InterPro" id="IPR052233">
    <property type="entry name" value="Rho-type_GEFs"/>
</dbReference>
<dbReference type="PANTHER" id="PTHR46572">
    <property type="entry name" value="RHO1 GDP-GTP EXCHANGE PROTEIN 1-RELATED"/>
    <property type="match status" value="1"/>
</dbReference>
<gene>
    <name evidence="6" type="primary">TUS1</name>
    <name evidence="6" type="ORF">MJAP1_000930</name>
</gene>
<feature type="domain" description="DH" evidence="4">
    <location>
        <begin position="358"/>
        <end position="549"/>
    </location>
</feature>
<dbReference type="PROSITE" id="PS50219">
    <property type="entry name" value="CNH"/>
    <property type="match status" value="1"/>
</dbReference>
<dbReference type="SMART" id="SM00036">
    <property type="entry name" value="CNH"/>
    <property type="match status" value="1"/>
</dbReference>
<dbReference type="Pfam" id="PF00621">
    <property type="entry name" value="RhoGEF"/>
    <property type="match status" value="1"/>
</dbReference>
<dbReference type="Gene3D" id="1.20.900.10">
    <property type="entry name" value="Dbl homology (DH) domain"/>
    <property type="match status" value="1"/>
</dbReference>
<evidence type="ECO:0000259" key="5">
    <source>
        <dbReference type="PROSITE" id="PS50219"/>
    </source>
</evidence>
<dbReference type="GO" id="GO:0005085">
    <property type="term" value="F:guanyl-nucleotide exchange factor activity"/>
    <property type="evidence" value="ECO:0007669"/>
    <property type="project" value="UniProtKB-KW"/>
</dbReference>
<dbReference type="Proteomes" id="UP001217754">
    <property type="component" value="Chromosome 1"/>
</dbReference>
<feature type="domain" description="PH" evidence="3">
    <location>
        <begin position="593"/>
        <end position="722"/>
    </location>
</feature>
<dbReference type="RefSeq" id="XP_060120879.1">
    <property type="nucleotide sequence ID" value="XM_060264896.1"/>
</dbReference>
<dbReference type="PANTHER" id="PTHR46572:SF1">
    <property type="entry name" value="RHO1 GUANINE NUCLEOTIDE EXCHANGE FACTOR TUS1"/>
    <property type="match status" value="1"/>
</dbReference>
<feature type="compositionally biased region" description="Pro residues" evidence="2">
    <location>
        <begin position="37"/>
        <end position="50"/>
    </location>
</feature>
<keyword evidence="7" id="KW-1185">Reference proteome</keyword>
<evidence type="ECO:0000313" key="7">
    <source>
        <dbReference type="Proteomes" id="UP001217754"/>
    </source>
</evidence>
<dbReference type="SMART" id="SM00233">
    <property type="entry name" value="PH"/>
    <property type="match status" value="1"/>
</dbReference>
<evidence type="ECO:0000256" key="1">
    <source>
        <dbReference type="ARBA" id="ARBA00022658"/>
    </source>
</evidence>
<proteinExistence type="predicted"/>